<dbReference type="GeneID" id="1477640"/>
<dbReference type="InterPro" id="IPR013668">
    <property type="entry name" value="RNase_R_HTH_12"/>
</dbReference>
<dbReference type="PANTHER" id="PTHR41964">
    <property type="entry name" value="GLOBAL NITROGEN REGULATOR NRPR"/>
    <property type="match status" value="1"/>
</dbReference>
<dbReference type="InterPro" id="IPR002846">
    <property type="entry name" value="NRD"/>
</dbReference>
<dbReference type="AlphaFoldDB" id="A0A832T9D2"/>
<dbReference type="OMA" id="YKANLCV"/>
<evidence type="ECO:0000313" key="4">
    <source>
        <dbReference type="Proteomes" id="UP000619545"/>
    </source>
</evidence>
<dbReference type="InterPro" id="IPR038982">
    <property type="entry name" value="NrpR"/>
</dbReference>
<dbReference type="InterPro" id="IPR036984">
    <property type="entry name" value="NrpR_dom_sf"/>
</dbReference>
<evidence type="ECO:0000259" key="2">
    <source>
        <dbReference type="Pfam" id="PF08461"/>
    </source>
</evidence>
<accession>A0A832T9D2</accession>
<dbReference type="InterPro" id="IPR036388">
    <property type="entry name" value="WH-like_DNA-bd_sf"/>
</dbReference>
<dbReference type="RefSeq" id="WP_011018707.1">
    <property type="nucleotide sequence ID" value="NZ_DUJS01000004.1"/>
</dbReference>
<dbReference type="Proteomes" id="UP000619545">
    <property type="component" value="Unassembled WGS sequence"/>
</dbReference>
<dbReference type="InterPro" id="IPR036390">
    <property type="entry name" value="WH_DNA-bd_sf"/>
</dbReference>
<evidence type="ECO:0000313" key="3">
    <source>
        <dbReference type="EMBL" id="HII70510.1"/>
    </source>
</evidence>
<proteinExistence type="predicted"/>
<dbReference type="Pfam" id="PF01995">
    <property type="entry name" value="NRD1_2"/>
    <property type="match status" value="1"/>
</dbReference>
<feature type="domain" description="NrpR regulatory" evidence="1">
    <location>
        <begin position="85"/>
        <end position="322"/>
    </location>
</feature>
<protein>
    <submittedName>
        <fullName evidence="3">DUF128 domain-containing protein</fullName>
    </submittedName>
</protein>
<feature type="domain" description="Ribonuclease R winged-helix" evidence="2">
    <location>
        <begin position="6"/>
        <end position="76"/>
    </location>
</feature>
<reference evidence="3" key="1">
    <citation type="journal article" date="2020" name="bioRxiv">
        <title>A rank-normalized archaeal taxonomy based on genome phylogeny resolves widespread incomplete and uneven classifications.</title>
        <authorList>
            <person name="Rinke C."/>
            <person name="Chuvochina M."/>
            <person name="Mussig A.J."/>
            <person name="Chaumeil P.-A."/>
            <person name="Waite D.W."/>
            <person name="Whitman W.B."/>
            <person name="Parks D.H."/>
            <person name="Hugenholtz P."/>
        </authorList>
    </citation>
    <scope>NUCLEOTIDE SEQUENCE</scope>
    <source>
        <strain evidence="3">UBA8853</strain>
    </source>
</reference>
<dbReference type="EMBL" id="DUJS01000004">
    <property type="protein sequence ID" value="HII70510.1"/>
    <property type="molecule type" value="Genomic_DNA"/>
</dbReference>
<dbReference type="SUPFAM" id="SSF46785">
    <property type="entry name" value="Winged helix' DNA-binding domain"/>
    <property type="match status" value="1"/>
</dbReference>
<evidence type="ECO:0000259" key="1">
    <source>
        <dbReference type="Pfam" id="PF01995"/>
    </source>
</evidence>
<dbReference type="Gene3D" id="1.10.10.10">
    <property type="entry name" value="Winged helix-like DNA-binding domain superfamily/Winged helix DNA-binding domain"/>
    <property type="match status" value="1"/>
</dbReference>
<gene>
    <name evidence="3" type="ORF">HA336_04675</name>
</gene>
<name>A0A832T9D2_9EURY</name>
<comment type="caution">
    <text evidence="3">The sequence shown here is derived from an EMBL/GenBank/DDBJ whole genome shotgun (WGS) entry which is preliminary data.</text>
</comment>
<dbReference type="Pfam" id="PF08461">
    <property type="entry name" value="WHD_RNase_R"/>
    <property type="match status" value="1"/>
</dbReference>
<dbReference type="Gene3D" id="3.30.70.1360">
    <property type="entry name" value="mj0159-like"/>
    <property type="match status" value="2"/>
</dbReference>
<dbReference type="PANTHER" id="PTHR41964:SF1">
    <property type="entry name" value="GLOBAL NITROGEN REGULATOR NRPR"/>
    <property type="match status" value="1"/>
</dbReference>
<organism evidence="3 4">
    <name type="scientific">Methanopyrus kandleri</name>
    <dbReference type="NCBI Taxonomy" id="2320"/>
    <lineage>
        <taxon>Archaea</taxon>
        <taxon>Methanobacteriati</taxon>
        <taxon>Methanobacteriota</taxon>
        <taxon>Methanomada group</taxon>
        <taxon>Methanopyri</taxon>
        <taxon>Methanopyrales</taxon>
        <taxon>Methanopyraceae</taxon>
        <taxon>Methanopyrus</taxon>
    </lineage>
</organism>
<sequence>MNRLDVMILKILAEADRPMGSGRIAELIEERFGEKYSTRSIRYRLQKMEERGLIRRVRRNDRVVGAEITEWGLTMLKTETSSERVGMYISLIEEMAYRCSFDPEVMKGKVVCNISVVKREHLDDFLDAVVETYRAGISPSPLVAVKEDLSDHDVEVGEDEVAVLTVCSVTIDGVLINRGIPVTPVCGGLLYLEDGEPLGMQEYIKYEGSTVDPLHVFVAKGMTQVERVLETGTGLVPANVRYVPWAALEDVEHVERELEKADIRGIVDVPKVEGEILGIPLPPRSLGIVAYGGLVPVALLEERGISTRTYPTRTLVEYSSLEDARRY</sequence>